<evidence type="ECO:0000256" key="4">
    <source>
        <dbReference type="ARBA" id="ARBA00022801"/>
    </source>
</evidence>
<dbReference type="CDD" id="cd03426">
    <property type="entry name" value="NUDIX_CoAse_Nudt7"/>
    <property type="match status" value="1"/>
</dbReference>
<sequence length="218" mass="24654">MDFQDFLQYVPNLIPVTLPAVASHIKMAPKERIEALKNLDLKIENPRIAAVMMLFYPKNGKTHLVLIVRNAYNGVHSSQIAFPGGKYETTDLNYEETAFRETHEEVGVSPEKIELVKHFTPMYIPPSNFLVHPFLGIAKEELLFYPDIREVADIIELPLSVFLNDEIIVEATLSTSYANNASVPAFNIQNHIVWGATAMILSELRDVLKIAFELNSEK</sequence>
<dbReference type="RefSeq" id="WP_173972401.1">
    <property type="nucleotide sequence ID" value="NZ_CADCSU010000139.1"/>
</dbReference>
<dbReference type="InterPro" id="IPR015797">
    <property type="entry name" value="NUDIX_hydrolase-like_dom_sf"/>
</dbReference>
<evidence type="ECO:0000313" key="8">
    <source>
        <dbReference type="EMBL" id="CAA9201965.1"/>
    </source>
</evidence>
<reference evidence="8 9" key="1">
    <citation type="submission" date="2020-02" db="EMBL/GenBank/DDBJ databases">
        <authorList>
            <person name="Criscuolo A."/>
        </authorList>
    </citation>
    <scope>NUCLEOTIDE SEQUENCE [LARGE SCALE GENOMIC DNA]</scope>
    <source>
        <strain evidence="8">CIP105534</strain>
    </source>
</reference>
<evidence type="ECO:0000256" key="2">
    <source>
        <dbReference type="ARBA" id="ARBA00001946"/>
    </source>
</evidence>
<comment type="cofactor">
    <cofactor evidence="1">
        <name>Mn(2+)</name>
        <dbReference type="ChEBI" id="CHEBI:29035"/>
    </cofactor>
</comment>
<proteinExistence type="predicted"/>
<keyword evidence="3" id="KW-0479">Metal-binding</keyword>
<evidence type="ECO:0000313" key="9">
    <source>
        <dbReference type="Proteomes" id="UP000479938"/>
    </source>
</evidence>
<dbReference type="GO" id="GO:0046872">
    <property type="term" value="F:metal ion binding"/>
    <property type="evidence" value="ECO:0007669"/>
    <property type="project" value="UniProtKB-KW"/>
</dbReference>
<dbReference type="EMBL" id="CADCSU010000139">
    <property type="protein sequence ID" value="CAA9201965.1"/>
    <property type="molecule type" value="Genomic_DNA"/>
</dbReference>
<dbReference type="Proteomes" id="UP000479938">
    <property type="component" value="Unassembled WGS sequence"/>
</dbReference>
<comment type="cofactor">
    <cofactor evidence="2">
        <name>Mg(2+)</name>
        <dbReference type="ChEBI" id="CHEBI:18420"/>
    </cofactor>
</comment>
<protein>
    <submittedName>
        <fullName evidence="8">Putative Nudix hydrolase NudL</fullName>
        <ecNumber evidence="8">3.6.1.-</ecNumber>
    </submittedName>
</protein>
<organism evidence="8 9">
    <name type="scientific">Flavobacterium bizetiae</name>
    <dbReference type="NCBI Taxonomy" id="2704140"/>
    <lineage>
        <taxon>Bacteria</taxon>
        <taxon>Pseudomonadati</taxon>
        <taxon>Bacteroidota</taxon>
        <taxon>Flavobacteriia</taxon>
        <taxon>Flavobacteriales</taxon>
        <taxon>Flavobacteriaceae</taxon>
        <taxon>Flavobacterium</taxon>
    </lineage>
</organism>
<keyword evidence="6" id="KW-0464">Manganese</keyword>
<dbReference type="AlphaFoldDB" id="A0A6J4GUU8"/>
<dbReference type="SUPFAM" id="SSF55811">
    <property type="entry name" value="Nudix"/>
    <property type="match status" value="1"/>
</dbReference>
<name>A0A6J4GUU8_9FLAO</name>
<gene>
    <name evidence="8" type="primary">nudL</name>
    <name evidence="8" type="ORF">FLA105534_03863</name>
</gene>
<dbReference type="PANTHER" id="PTHR12992">
    <property type="entry name" value="NUDIX HYDROLASE"/>
    <property type="match status" value="1"/>
</dbReference>
<evidence type="ECO:0000256" key="1">
    <source>
        <dbReference type="ARBA" id="ARBA00001936"/>
    </source>
</evidence>
<evidence type="ECO:0000259" key="7">
    <source>
        <dbReference type="PROSITE" id="PS51462"/>
    </source>
</evidence>
<accession>A0A6J4GUU8</accession>
<keyword evidence="4 8" id="KW-0378">Hydrolase</keyword>
<dbReference type="PANTHER" id="PTHR12992:SF11">
    <property type="entry name" value="MITOCHONDRIAL COENZYME A DIPHOSPHATASE NUDT8"/>
    <property type="match status" value="1"/>
</dbReference>
<dbReference type="InterPro" id="IPR000086">
    <property type="entry name" value="NUDIX_hydrolase_dom"/>
</dbReference>
<dbReference type="Gene3D" id="3.90.79.10">
    <property type="entry name" value="Nucleoside Triphosphate Pyrophosphohydrolase"/>
    <property type="match status" value="1"/>
</dbReference>
<keyword evidence="5" id="KW-0460">Magnesium</keyword>
<feature type="domain" description="Nudix hydrolase" evidence="7">
    <location>
        <begin position="45"/>
        <end position="182"/>
    </location>
</feature>
<evidence type="ECO:0000256" key="6">
    <source>
        <dbReference type="ARBA" id="ARBA00023211"/>
    </source>
</evidence>
<keyword evidence="9" id="KW-1185">Reference proteome</keyword>
<dbReference type="EC" id="3.6.1.-" evidence="8"/>
<dbReference type="Pfam" id="PF00293">
    <property type="entry name" value="NUDIX"/>
    <property type="match status" value="1"/>
</dbReference>
<dbReference type="InterPro" id="IPR045121">
    <property type="entry name" value="CoAse"/>
</dbReference>
<evidence type="ECO:0000256" key="3">
    <source>
        <dbReference type="ARBA" id="ARBA00022723"/>
    </source>
</evidence>
<dbReference type="PROSITE" id="PS51462">
    <property type="entry name" value="NUDIX"/>
    <property type="match status" value="1"/>
</dbReference>
<dbReference type="GO" id="GO:0010945">
    <property type="term" value="F:coenzyme A diphosphatase activity"/>
    <property type="evidence" value="ECO:0007669"/>
    <property type="project" value="InterPro"/>
</dbReference>
<evidence type="ECO:0000256" key="5">
    <source>
        <dbReference type="ARBA" id="ARBA00022842"/>
    </source>
</evidence>